<accession>A0A9J6G3W5</accession>
<keyword evidence="2" id="KW-0637">Prenyltransferase</keyword>
<evidence type="ECO:0000256" key="2">
    <source>
        <dbReference type="ARBA" id="ARBA00022602"/>
    </source>
</evidence>
<organism evidence="5 6">
    <name type="scientific">Haemaphysalis longicornis</name>
    <name type="common">Bush tick</name>
    <dbReference type="NCBI Taxonomy" id="44386"/>
    <lineage>
        <taxon>Eukaryota</taxon>
        <taxon>Metazoa</taxon>
        <taxon>Ecdysozoa</taxon>
        <taxon>Arthropoda</taxon>
        <taxon>Chelicerata</taxon>
        <taxon>Arachnida</taxon>
        <taxon>Acari</taxon>
        <taxon>Parasitiformes</taxon>
        <taxon>Ixodida</taxon>
        <taxon>Ixodoidea</taxon>
        <taxon>Ixodidae</taxon>
        <taxon>Haemaphysalinae</taxon>
        <taxon>Haemaphysalis</taxon>
    </lineage>
</organism>
<sequence length="235" mass="27366">MGTHGSSAAEKEVVLGWSRIVILINPDMQLAWNIRKELFLCKQTTFQEELKFSQLVLTRKPKCSEVFSHRRWLMEHNLPKKYRCNYYAWTYRIWLMDTFVHGNPLMLESEIQLTREWVRSHVSDCSGFHYRQYLLRRVGSVPLLAKEVALCEELCLAFPGHEAIWQHRRFCLWHLHPAPANGETQPKKARGSANWAVAEEAFLQRAAGAGEWQDVLVARHVRWLRSVLGWTGAAP</sequence>
<dbReference type="OrthoDB" id="5358702at2759"/>
<dbReference type="VEuPathDB" id="VectorBase:HLOH_056014"/>
<dbReference type="EMBL" id="JABSTR010000005">
    <property type="protein sequence ID" value="KAH9370210.1"/>
    <property type="molecule type" value="Genomic_DNA"/>
</dbReference>
<dbReference type="SUPFAM" id="SSF48439">
    <property type="entry name" value="Protein prenylyltransferase"/>
    <property type="match status" value="1"/>
</dbReference>
<evidence type="ECO:0000256" key="3">
    <source>
        <dbReference type="ARBA" id="ARBA00022679"/>
    </source>
</evidence>
<evidence type="ECO:0000313" key="5">
    <source>
        <dbReference type="EMBL" id="KAH9370210.1"/>
    </source>
</evidence>
<dbReference type="PANTHER" id="PTHR11129">
    <property type="entry name" value="PROTEIN FARNESYLTRANSFERASE ALPHA SUBUNIT/RAB GERANYLGERANYL TRANSFERASE ALPHA SUBUNIT"/>
    <property type="match status" value="1"/>
</dbReference>
<dbReference type="AlphaFoldDB" id="A0A9J6G3W5"/>
<comment type="similarity">
    <text evidence="1">Belongs to the protein prenyltransferase subunit alpha family.</text>
</comment>
<dbReference type="PROSITE" id="PS51147">
    <property type="entry name" value="PFTA"/>
    <property type="match status" value="1"/>
</dbReference>
<dbReference type="InterPro" id="IPR002088">
    <property type="entry name" value="Prenyl_trans_a"/>
</dbReference>
<dbReference type="GO" id="GO:0005737">
    <property type="term" value="C:cytoplasm"/>
    <property type="evidence" value="ECO:0007669"/>
    <property type="project" value="TreeGrafter"/>
</dbReference>
<evidence type="ECO:0000256" key="4">
    <source>
        <dbReference type="ARBA" id="ARBA00022737"/>
    </source>
</evidence>
<proteinExistence type="inferred from homology"/>
<keyword evidence="3" id="KW-0808">Transferase</keyword>
<name>A0A9J6G3W5_HAELO</name>
<comment type="caution">
    <text evidence="5">The sequence shown here is derived from an EMBL/GenBank/DDBJ whole genome shotgun (WGS) entry which is preliminary data.</text>
</comment>
<dbReference type="PANTHER" id="PTHR11129:SF3">
    <property type="entry name" value="PROTEIN PRENYLTRANSFERASE ALPHA SUBUNIT REPEAT-CONTAINING PROTEIN 1"/>
    <property type="match status" value="1"/>
</dbReference>
<keyword evidence="6" id="KW-1185">Reference proteome</keyword>
<dbReference type="GO" id="GO:0008318">
    <property type="term" value="F:protein prenyltransferase activity"/>
    <property type="evidence" value="ECO:0007669"/>
    <property type="project" value="InterPro"/>
</dbReference>
<protein>
    <recommendedName>
        <fullName evidence="7">Protein prenyltransferase alpha subunit repeat-containing protein 1</fullName>
    </recommendedName>
</protein>
<evidence type="ECO:0008006" key="7">
    <source>
        <dbReference type="Google" id="ProtNLM"/>
    </source>
</evidence>
<evidence type="ECO:0000313" key="6">
    <source>
        <dbReference type="Proteomes" id="UP000821853"/>
    </source>
</evidence>
<reference evidence="5 6" key="1">
    <citation type="journal article" date="2020" name="Cell">
        <title>Large-Scale Comparative Analyses of Tick Genomes Elucidate Their Genetic Diversity and Vector Capacities.</title>
        <authorList>
            <consortium name="Tick Genome and Microbiome Consortium (TIGMIC)"/>
            <person name="Jia N."/>
            <person name="Wang J."/>
            <person name="Shi W."/>
            <person name="Du L."/>
            <person name="Sun Y."/>
            <person name="Zhan W."/>
            <person name="Jiang J.F."/>
            <person name="Wang Q."/>
            <person name="Zhang B."/>
            <person name="Ji P."/>
            <person name="Bell-Sakyi L."/>
            <person name="Cui X.M."/>
            <person name="Yuan T.T."/>
            <person name="Jiang B.G."/>
            <person name="Yang W.F."/>
            <person name="Lam T.T."/>
            <person name="Chang Q.C."/>
            <person name="Ding S.J."/>
            <person name="Wang X.J."/>
            <person name="Zhu J.G."/>
            <person name="Ruan X.D."/>
            <person name="Zhao L."/>
            <person name="Wei J.T."/>
            <person name="Ye R.Z."/>
            <person name="Que T.C."/>
            <person name="Du C.H."/>
            <person name="Zhou Y.H."/>
            <person name="Cheng J.X."/>
            <person name="Dai P.F."/>
            <person name="Guo W.B."/>
            <person name="Han X.H."/>
            <person name="Huang E.J."/>
            <person name="Li L.F."/>
            <person name="Wei W."/>
            <person name="Gao Y.C."/>
            <person name="Liu J.Z."/>
            <person name="Shao H.Z."/>
            <person name="Wang X."/>
            <person name="Wang C.C."/>
            <person name="Yang T.C."/>
            <person name="Huo Q.B."/>
            <person name="Li W."/>
            <person name="Chen H.Y."/>
            <person name="Chen S.E."/>
            <person name="Zhou L.G."/>
            <person name="Ni X.B."/>
            <person name="Tian J.H."/>
            <person name="Sheng Y."/>
            <person name="Liu T."/>
            <person name="Pan Y.S."/>
            <person name="Xia L.Y."/>
            <person name="Li J."/>
            <person name="Zhao F."/>
            <person name="Cao W.C."/>
        </authorList>
    </citation>
    <scope>NUCLEOTIDE SEQUENCE [LARGE SCALE GENOMIC DNA]</scope>
    <source>
        <strain evidence="5">HaeL-2018</strain>
    </source>
</reference>
<evidence type="ECO:0000256" key="1">
    <source>
        <dbReference type="ARBA" id="ARBA00006734"/>
    </source>
</evidence>
<dbReference type="Pfam" id="PF01239">
    <property type="entry name" value="PPTA"/>
    <property type="match status" value="3"/>
</dbReference>
<dbReference type="Gene3D" id="1.25.40.120">
    <property type="entry name" value="Protein prenylyltransferase"/>
    <property type="match status" value="1"/>
</dbReference>
<keyword evidence="4" id="KW-0677">Repeat</keyword>
<dbReference type="Proteomes" id="UP000821853">
    <property type="component" value="Chromosome 3"/>
</dbReference>
<gene>
    <name evidence="5" type="ORF">HPB48_019355</name>
</gene>